<keyword evidence="2" id="KW-0732">Signal</keyword>
<evidence type="ECO:0000313" key="5">
    <source>
        <dbReference type="Proteomes" id="UP001228044"/>
    </source>
</evidence>
<feature type="compositionally biased region" description="Low complexity" evidence="1">
    <location>
        <begin position="136"/>
        <end position="147"/>
    </location>
</feature>
<feature type="region of interest" description="Disordered" evidence="1">
    <location>
        <begin position="136"/>
        <end position="193"/>
    </location>
</feature>
<accession>A0ABT8DPC4</accession>
<keyword evidence="5" id="KW-1185">Reference proteome</keyword>
<organism evidence="4 5">
    <name type="scientific">Roseateles violae</name>
    <dbReference type="NCBI Taxonomy" id="3058042"/>
    <lineage>
        <taxon>Bacteria</taxon>
        <taxon>Pseudomonadati</taxon>
        <taxon>Pseudomonadota</taxon>
        <taxon>Betaproteobacteria</taxon>
        <taxon>Burkholderiales</taxon>
        <taxon>Sphaerotilaceae</taxon>
        <taxon>Roseateles</taxon>
    </lineage>
</organism>
<comment type="caution">
    <text evidence="4">The sequence shown here is derived from an EMBL/GenBank/DDBJ whole genome shotgun (WGS) entry which is preliminary data.</text>
</comment>
<evidence type="ECO:0000313" key="4">
    <source>
        <dbReference type="EMBL" id="MDN3918913.1"/>
    </source>
</evidence>
<feature type="region of interest" description="Disordered" evidence="1">
    <location>
        <begin position="214"/>
        <end position="235"/>
    </location>
</feature>
<dbReference type="EMBL" id="JAUHHC010000001">
    <property type="protein sequence ID" value="MDN3918913.1"/>
    <property type="molecule type" value="Genomic_DNA"/>
</dbReference>
<gene>
    <name evidence="4" type="ORF">QWJ38_01355</name>
</gene>
<feature type="signal peptide" evidence="2">
    <location>
        <begin position="1"/>
        <end position="20"/>
    </location>
</feature>
<feature type="chain" id="PRO_5045054988" evidence="2">
    <location>
        <begin position="21"/>
        <end position="278"/>
    </location>
</feature>
<feature type="domain" description="Ice-binding protein C-terminal" evidence="3">
    <location>
        <begin position="251"/>
        <end position="276"/>
    </location>
</feature>
<dbReference type="Pfam" id="PF07589">
    <property type="entry name" value="PEP-CTERM"/>
    <property type="match status" value="1"/>
</dbReference>
<protein>
    <submittedName>
        <fullName evidence="4">MHFG family PEP-CTERM protein</fullName>
    </submittedName>
</protein>
<dbReference type="NCBIfam" id="NF038119">
    <property type="entry name" value="PEP_CTERM_MHFG"/>
    <property type="match status" value="1"/>
</dbReference>
<evidence type="ECO:0000256" key="2">
    <source>
        <dbReference type="SAM" id="SignalP"/>
    </source>
</evidence>
<sequence length="278" mass="28974">MSLIASIALAASGATLPACAWDRPGVNPFMGDVVAAVDRYVDIPAAVRAKLKARMQKRDYDEIVSIKRDEISGQARYGSEIRDMHFGAGTVCTTVTRSKWTATMEERGLVYCEDGHCILVPTVCRNVSRINRLAARPAAAGPATTHHAAAEPQTELEMEPTSAGVPAAPEPEPAVVPGSFAQQANPGAESSLLAAAPPGAGNFFIGNTPAPSLPGMSVPTLPPGPELSTSNPADTVEPILPPINPPTTMPAVPEPGTWTLLLSGLAAVGYIARRRRGA</sequence>
<proteinExistence type="predicted"/>
<evidence type="ECO:0000256" key="1">
    <source>
        <dbReference type="SAM" id="MobiDB-lite"/>
    </source>
</evidence>
<dbReference type="InterPro" id="IPR013424">
    <property type="entry name" value="Ice-binding_C"/>
</dbReference>
<dbReference type="NCBIfam" id="TIGR02595">
    <property type="entry name" value="PEP_CTERM"/>
    <property type="match status" value="1"/>
</dbReference>
<evidence type="ECO:0000259" key="3">
    <source>
        <dbReference type="Pfam" id="PF07589"/>
    </source>
</evidence>
<name>A0ABT8DPC4_9BURK</name>
<reference evidence="4 5" key="1">
    <citation type="submission" date="2023-06" db="EMBL/GenBank/DDBJ databases">
        <title>Pelomonas sp. PFR6 16S ribosomal RNA gene Genome sequencing and assembly.</title>
        <authorList>
            <person name="Woo H."/>
        </authorList>
    </citation>
    <scope>NUCLEOTIDE SEQUENCE [LARGE SCALE GENOMIC DNA]</scope>
    <source>
        <strain evidence="4 5">PFR6</strain>
    </source>
</reference>
<dbReference type="Proteomes" id="UP001228044">
    <property type="component" value="Unassembled WGS sequence"/>
</dbReference>
<dbReference type="RefSeq" id="WP_290357240.1">
    <property type="nucleotide sequence ID" value="NZ_JAUHHC010000001.1"/>
</dbReference>